<dbReference type="PROSITE" id="PS50055">
    <property type="entry name" value="TYR_PHOSPHATASE_PTP"/>
    <property type="match status" value="2"/>
</dbReference>
<accession>A0A8C0WFB3</accession>
<dbReference type="Pfam" id="PF12453">
    <property type="entry name" value="PTP_N"/>
    <property type="match status" value="1"/>
</dbReference>
<dbReference type="InterPro" id="IPR000387">
    <property type="entry name" value="Tyr_Pase_dom"/>
</dbReference>
<comment type="subcellular location">
    <subcellularLocation>
        <location evidence="1">Cell membrane</location>
        <topology evidence="1">Single-pass type I membrane protein</topology>
    </subcellularLocation>
</comment>
<dbReference type="Pfam" id="PF00102">
    <property type="entry name" value="Y_phosphatase"/>
    <property type="match status" value="2"/>
</dbReference>
<keyword evidence="12" id="KW-0325">Glycoprotein</keyword>
<dbReference type="InterPro" id="IPR024739">
    <property type="entry name" value="PTP_recept_N"/>
</dbReference>
<keyword evidence="7" id="KW-0677">Repeat</keyword>
<name>A0A8C0WFB3_CASCN</name>
<dbReference type="InterPro" id="IPR029021">
    <property type="entry name" value="Prot-tyrosine_phosphatase-like"/>
</dbReference>
<evidence type="ECO:0000256" key="2">
    <source>
        <dbReference type="ARBA" id="ARBA00013064"/>
    </source>
</evidence>
<keyword evidence="11 18" id="KW-0472">Membrane</keyword>
<dbReference type="SMART" id="SM00194">
    <property type="entry name" value="PTPc"/>
    <property type="match status" value="2"/>
</dbReference>
<dbReference type="CDD" id="cd14558">
    <property type="entry name" value="R-PTP-C-2"/>
    <property type="match status" value="1"/>
</dbReference>
<comment type="catalytic activity">
    <reaction evidence="13">
        <text>O-phospho-L-tyrosyl-[protein] + H2O = L-tyrosyl-[protein] + phosphate</text>
        <dbReference type="Rhea" id="RHEA:10684"/>
        <dbReference type="Rhea" id="RHEA-COMP:10136"/>
        <dbReference type="Rhea" id="RHEA-COMP:20101"/>
        <dbReference type="ChEBI" id="CHEBI:15377"/>
        <dbReference type="ChEBI" id="CHEBI:43474"/>
        <dbReference type="ChEBI" id="CHEBI:46858"/>
        <dbReference type="ChEBI" id="CHEBI:61978"/>
        <dbReference type="EC" id="3.1.3.48"/>
    </reaction>
</comment>
<dbReference type="Pfam" id="PF12567">
    <property type="entry name" value="CD45"/>
    <property type="match status" value="1"/>
</dbReference>
<dbReference type="InterPro" id="IPR036116">
    <property type="entry name" value="FN3_sf"/>
</dbReference>
<evidence type="ECO:0000256" key="16">
    <source>
        <dbReference type="ARBA" id="ARBA00078812"/>
    </source>
</evidence>
<dbReference type="Gene3D" id="3.90.190.10">
    <property type="entry name" value="Protein tyrosine phosphatase superfamily"/>
    <property type="match status" value="2"/>
</dbReference>
<evidence type="ECO:0000256" key="3">
    <source>
        <dbReference type="ARBA" id="ARBA00022475"/>
    </source>
</evidence>
<evidence type="ECO:0000256" key="7">
    <source>
        <dbReference type="ARBA" id="ARBA00022737"/>
    </source>
</evidence>
<gene>
    <name evidence="22" type="primary">Ptprc</name>
</gene>
<evidence type="ECO:0000256" key="15">
    <source>
        <dbReference type="ARBA" id="ARBA00073601"/>
    </source>
</evidence>
<evidence type="ECO:0000256" key="1">
    <source>
        <dbReference type="ARBA" id="ARBA00004251"/>
    </source>
</evidence>
<dbReference type="PROSITE" id="PS00383">
    <property type="entry name" value="TYR_PHOSPHATASE_1"/>
    <property type="match status" value="1"/>
</dbReference>
<dbReference type="SUPFAM" id="SSF49265">
    <property type="entry name" value="Fibronectin type III"/>
    <property type="match status" value="1"/>
</dbReference>
<keyword evidence="10 18" id="KW-1133">Transmembrane helix</keyword>
<evidence type="ECO:0000256" key="8">
    <source>
        <dbReference type="ARBA" id="ARBA00022801"/>
    </source>
</evidence>
<evidence type="ECO:0000313" key="22">
    <source>
        <dbReference type="Ensembl" id="ENSCCNP00000008549.1"/>
    </source>
</evidence>
<dbReference type="FunFam" id="3.90.190.10:FF:000042">
    <property type="entry name" value="receptor-type tyrosine-protein phosphatase C isoform X1"/>
    <property type="match status" value="1"/>
</dbReference>
<feature type="domain" description="Tyrosine specific protein phosphatases" evidence="21">
    <location>
        <begin position="847"/>
        <end position="931"/>
    </location>
</feature>
<dbReference type="PANTHER" id="PTHR19134">
    <property type="entry name" value="RECEPTOR-TYPE TYROSINE-PROTEIN PHOSPHATASE"/>
    <property type="match status" value="1"/>
</dbReference>
<feature type="region of interest" description="Disordered" evidence="17">
    <location>
        <begin position="46"/>
        <end position="86"/>
    </location>
</feature>
<feature type="domain" description="Tyrosine-protein phosphatase" evidence="20">
    <location>
        <begin position="365"/>
        <end position="624"/>
    </location>
</feature>
<evidence type="ECO:0000256" key="19">
    <source>
        <dbReference type="SAM" id="SignalP"/>
    </source>
</evidence>
<evidence type="ECO:0000259" key="20">
    <source>
        <dbReference type="PROSITE" id="PS50055"/>
    </source>
</evidence>
<evidence type="ECO:0000256" key="6">
    <source>
        <dbReference type="ARBA" id="ARBA00022729"/>
    </source>
</evidence>
<evidence type="ECO:0000256" key="12">
    <source>
        <dbReference type="ARBA" id="ARBA00023180"/>
    </source>
</evidence>
<evidence type="ECO:0000256" key="17">
    <source>
        <dbReference type="SAM" id="MobiDB-lite"/>
    </source>
</evidence>
<feature type="region of interest" description="Disordered" evidence="17">
    <location>
        <begin position="965"/>
        <end position="1015"/>
    </location>
</feature>
<feature type="domain" description="Tyrosine specific protein phosphatases" evidence="21">
    <location>
        <begin position="544"/>
        <end position="615"/>
    </location>
</feature>
<evidence type="ECO:0000256" key="9">
    <source>
        <dbReference type="ARBA" id="ARBA00022912"/>
    </source>
</evidence>
<feature type="chain" id="PRO_5034950161" description="Receptor-type tyrosine-protein phosphatase C" evidence="19">
    <location>
        <begin position="24"/>
        <end position="1015"/>
    </location>
</feature>
<feature type="signal peptide" evidence="19">
    <location>
        <begin position="1"/>
        <end position="23"/>
    </location>
</feature>
<dbReference type="GO" id="GO:0050852">
    <property type="term" value="P:T cell receptor signaling pathway"/>
    <property type="evidence" value="ECO:0007669"/>
    <property type="project" value="InterPro"/>
</dbReference>
<feature type="compositionally biased region" description="Acidic residues" evidence="17">
    <location>
        <begin position="711"/>
        <end position="724"/>
    </location>
</feature>
<keyword evidence="4" id="KW-0597">Phosphoprotein</keyword>
<keyword evidence="3" id="KW-1003">Cell membrane</keyword>
<dbReference type="CDD" id="cd14557">
    <property type="entry name" value="R-PTPc-C-1"/>
    <property type="match status" value="1"/>
</dbReference>
<dbReference type="InterPro" id="IPR016335">
    <property type="entry name" value="Ptprc"/>
</dbReference>
<feature type="domain" description="Tyrosine-protein phosphatase" evidence="20">
    <location>
        <begin position="656"/>
        <end position="940"/>
    </location>
</feature>
<dbReference type="SMART" id="SM00404">
    <property type="entry name" value="PTPc_motif"/>
    <property type="match status" value="2"/>
</dbReference>
<keyword evidence="8" id="KW-0378">Hydrolase</keyword>
<feature type="transmembrane region" description="Helical" evidence="18">
    <location>
        <begin position="325"/>
        <end position="347"/>
    </location>
</feature>
<feature type="region of interest" description="Disordered" evidence="17">
    <location>
        <begin position="704"/>
        <end position="726"/>
    </location>
</feature>
<keyword evidence="9" id="KW-0904">Protein phosphatase</keyword>
<keyword evidence="6 19" id="KW-0732">Signal</keyword>
<dbReference type="InterPro" id="IPR000242">
    <property type="entry name" value="PTP_cat"/>
</dbReference>
<evidence type="ECO:0000256" key="13">
    <source>
        <dbReference type="ARBA" id="ARBA00051722"/>
    </source>
</evidence>
<dbReference type="FunFam" id="3.90.190.10:FF:000033">
    <property type="entry name" value="receptor-type tyrosine-protein phosphatase C isoform X1"/>
    <property type="match status" value="1"/>
</dbReference>
<dbReference type="EC" id="3.1.3.48" evidence="2"/>
<keyword evidence="5 18" id="KW-0812">Transmembrane</keyword>
<proteinExistence type="inferred from homology"/>
<evidence type="ECO:0000256" key="11">
    <source>
        <dbReference type="ARBA" id="ARBA00023136"/>
    </source>
</evidence>
<dbReference type="GO" id="GO:0005886">
    <property type="term" value="C:plasma membrane"/>
    <property type="evidence" value="ECO:0007669"/>
    <property type="project" value="UniProtKB-SubCell"/>
</dbReference>
<evidence type="ECO:0000259" key="21">
    <source>
        <dbReference type="PROSITE" id="PS50056"/>
    </source>
</evidence>
<sequence length="1015" mass="115456">MYLWLKLLAFGFAFLDTEVFVTGLTTAEKPPSDPLPARTTAFSLTSISERENGSSETASPPGPGDQPTPASLDSLDGASGKGWRRDSQSKIGRGIFLLSHGDNPHFCYLSEEKYNMISVKYIYDNKSKLYDVKLDYHGEEPCQTTDCTSMLQGLNECSTKSINVSHPSCEPPKILELHVPPGKYKFISTSISESVQFHVCVLVVQKLLREECVWRNTSTEVLRDLLPFTIYHISLYAYNNGKVKRNGNAVSCSIQTKEAPPTEVQELMVYRKSDNSINVSCKPPKRINGPESTYHLEVKSGGVLCRNQSNKSYNLFFSFLDNSRALIIFLAFLIIVTSIALLIPIHADILLETYKRKIADEGRLFLAEFQSIPRVFSKFSIKDARRPSNQNKNRYVDILPYDYNRVELSEINGDAASNYINASYIDGFKEPRKYIAAQGPRDETVDDFWRMIWEQKATVIVMVTRCEEGNRNKCAEYWPSMEEGTRAFGDVVVKINEHKRCPDYTIQKLNITSKKEKATGREVTHVQFTSWPDHGVPEDPHLLLKLRRRVNAFSNFFSGPIVVHCSAGVGRTGTYIGIDAMLEGLEAEGKVDVYGYVVKLRRQRCLMVQVEAQYILIHQALVEYNQFGETEVSLSELHSCLHNMKKRDPPSEPSPLEAEFQRLPSYRSWRTQHIGNQEENKKKNRNSNIIPYDFNRVPLKHELETSKESEHESDESSDEDSDSEETSKYINASFIMSYWKPEMMIASQGPLTETIGDFWQMVFQRKVKVIVMLTELQNGDQEICAQYWREGKQTYGDLEVDMKETSISPSYTLRVFELRHSKRKDPRTVYQYQYTSWGMEQLPTEPKELVSLIQLLKQKLPKKNSTEGNKCHKSAPVLIHCRDGSQQTGVFCALLNLLESAETEEVIDVFQVVKSLRKARPGMVSTFEQYQFLYDIIASTYPAQNGQVKKISKHEDKIEFDNEVDKAKQEANCVSPPSAPDKTHEGNQVMEATSGNEWPEQPVNGPASPVLTQSS</sequence>
<dbReference type="InterPro" id="IPR050348">
    <property type="entry name" value="Protein-Tyr_Phosphatase"/>
</dbReference>
<evidence type="ECO:0000256" key="5">
    <source>
        <dbReference type="ARBA" id="ARBA00022692"/>
    </source>
</evidence>
<dbReference type="GO" id="GO:0004725">
    <property type="term" value="F:protein tyrosine phosphatase activity"/>
    <property type="evidence" value="ECO:0007669"/>
    <property type="project" value="UniProtKB-EC"/>
</dbReference>
<evidence type="ECO:0000256" key="10">
    <source>
        <dbReference type="ARBA" id="ARBA00022989"/>
    </source>
</evidence>
<reference evidence="22" key="1">
    <citation type="submission" date="2023-09" db="UniProtKB">
        <authorList>
            <consortium name="Ensembl"/>
        </authorList>
    </citation>
    <scope>IDENTIFICATION</scope>
</reference>
<organism evidence="22">
    <name type="scientific">Castor canadensis</name>
    <name type="common">American beaver</name>
    <dbReference type="NCBI Taxonomy" id="51338"/>
    <lineage>
        <taxon>Eukaryota</taxon>
        <taxon>Metazoa</taxon>
        <taxon>Chordata</taxon>
        <taxon>Craniata</taxon>
        <taxon>Vertebrata</taxon>
        <taxon>Euteleostomi</taxon>
        <taxon>Mammalia</taxon>
        <taxon>Eutheria</taxon>
        <taxon>Euarchontoglires</taxon>
        <taxon>Glires</taxon>
        <taxon>Rodentia</taxon>
        <taxon>Castorimorpha</taxon>
        <taxon>Castoridae</taxon>
        <taxon>Castor</taxon>
    </lineage>
</organism>
<dbReference type="Ensembl" id="ENSCCNT00000011267.1">
    <property type="protein sequence ID" value="ENSCCNP00000008549.1"/>
    <property type="gene ID" value="ENSCCNG00000000278.1"/>
</dbReference>
<evidence type="ECO:0000256" key="4">
    <source>
        <dbReference type="ARBA" id="ARBA00022553"/>
    </source>
</evidence>
<comment type="similarity">
    <text evidence="14">Belongs to the protein-tyrosine phosphatase family. Receptor class 1/6 subfamily.</text>
</comment>
<evidence type="ECO:0000256" key="18">
    <source>
        <dbReference type="SAM" id="Phobius"/>
    </source>
</evidence>
<dbReference type="SUPFAM" id="SSF52799">
    <property type="entry name" value="(Phosphotyrosine protein) phosphatases II"/>
    <property type="match status" value="2"/>
</dbReference>
<dbReference type="PRINTS" id="PR00700">
    <property type="entry name" value="PRTYPHPHTASE"/>
</dbReference>
<dbReference type="PANTHER" id="PTHR19134:SF539">
    <property type="entry name" value="RECEPTOR-TYPE TYROSINE-PROTEIN PHOSPHATASE C"/>
    <property type="match status" value="1"/>
</dbReference>
<evidence type="ECO:0000256" key="14">
    <source>
        <dbReference type="ARBA" id="ARBA00061377"/>
    </source>
</evidence>
<dbReference type="InterPro" id="IPR003595">
    <property type="entry name" value="Tyr_Pase_cat"/>
</dbReference>
<dbReference type="InterPro" id="IPR016130">
    <property type="entry name" value="Tyr_Pase_AS"/>
</dbReference>
<dbReference type="AlphaFoldDB" id="A0A8C0WFB3"/>
<protein>
    <recommendedName>
        <fullName evidence="15">Receptor-type tyrosine-protein phosphatase C</fullName>
        <ecNumber evidence="2">3.1.3.48</ecNumber>
    </recommendedName>
    <alternativeName>
        <fullName evidence="16">Leukocyte common antigen</fullName>
    </alternativeName>
</protein>
<dbReference type="PROSITE" id="PS50056">
    <property type="entry name" value="TYR_PHOSPHATASE_2"/>
    <property type="match status" value="2"/>
</dbReference>